<reference evidence="1" key="1">
    <citation type="submission" date="2023-04" db="EMBL/GenBank/DDBJ databases">
        <title>Chromosome-level genome of Chaenocephalus aceratus.</title>
        <authorList>
            <person name="Park H."/>
        </authorList>
    </citation>
    <scope>NUCLEOTIDE SEQUENCE</scope>
    <source>
        <strain evidence="1">DE</strain>
        <tissue evidence="1">Muscle</tissue>
    </source>
</reference>
<evidence type="ECO:0000313" key="1">
    <source>
        <dbReference type="EMBL" id="KAK1885518.1"/>
    </source>
</evidence>
<comment type="caution">
    <text evidence="1">The sequence shown here is derived from an EMBL/GenBank/DDBJ whole genome shotgun (WGS) entry which is preliminary data.</text>
</comment>
<organism evidence="1 2">
    <name type="scientific">Dissostichus eleginoides</name>
    <name type="common">Patagonian toothfish</name>
    <name type="synonym">Dissostichus amissus</name>
    <dbReference type="NCBI Taxonomy" id="100907"/>
    <lineage>
        <taxon>Eukaryota</taxon>
        <taxon>Metazoa</taxon>
        <taxon>Chordata</taxon>
        <taxon>Craniata</taxon>
        <taxon>Vertebrata</taxon>
        <taxon>Euteleostomi</taxon>
        <taxon>Actinopterygii</taxon>
        <taxon>Neopterygii</taxon>
        <taxon>Teleostei</taxon>
        <taxon>Neoteleostei</taxon>
        <taxon>Acanthomorphata</taxon>
        <taxon>Eupercaria</taxon>
        <taxon>Perciformes</taxon>
        <taxon>Notothenioidei</taxon>
        <taxon>Nototheniidae</taxon>
        <taxon>Dissostichus</taxon>
    </lineage>
</organism>
<proteinExistence type="predicted"/>
<dbReference type="AlphaFoldDB" id="A0AAD9BP09"/>
<dbReference type="Proteomes" id="UP001228049">
    <property type="component" value="Unassembled WGS sequence"/>
</dbReference>
<name>A0AAD9BP09_DISEL</name>
<sequence>MAAVETGETGLGEAGSEKILAAIGSLKSDFSTRLDGILTAIEGVRKEGQDGCNEGSQGKKQILYKDQQVRSYPDLAAGVHKQQKTFYNVRQKLRNLGIRYGMLLPARLLVTYKDKSHTFENLSAVENFIKQITREEGQAE</sequence>
<evidence type="ECO:0000313" key="2">
    <source>
        <dbReference type="Proteomes" id="UP001228049"/>
    </source>
</evidence>
<protein>
    <submittedName>
        <fullName evidence="1">LINE-1 type transposase domain containing protein 1</fullName>
    </submittedName>
</protein>
<accession>A0AAD9BP09</accession>
<dbReference type="Gene3D" id="3.30.250.20">
    <property type="entry name" value="L1 transposable element, C-terminal domain"/>
    <property type="match status" value="1"/>
</dbReference>
<gene>
    <name evidence="1" type="ORF">KUDE01_031712</name>
</gene>
<dbReference type="InterPro" id="IPR042566">
    <property type="entry name" value="L1_C"/>
</dbReference>
<dbReference type="EMBL" id="JASDAP010000021">
    <property type="protein sequence ID" value="KAK1885518.1"/>
    <property type="molecule type" value="Genomic_DNA"/>
</dbReference>
<keyword evidence="2" id="KW-1185">Reference proteome</keyword>